<accession>A0ABD2JIK3</accession>
<evidence type="ECO:0000313" key="2">
    <source>
        <dbReference type="Proteomes" id="UP001620626"/>
    </source>
</evidence>
<proteinExistence type="predicted"/>
<dbReference type="Proteomes" id="UP001620626">
    <property type="component" value="Unassembled WGS sequence"/>
</dbReference>
<evidence type="ECO:0000313" key="1">
    <source>
        <dbReference type="EMBL" id="KAL3090448.1"/>
    </source>
</evidence>
<name>A0ABD2JIK3_9BILA</name>
<keyword evidence="2" id="KW-1185">Reference proteome</keyword>
<gene>
    <name evidence="1" type="ORF">niasHT_028405</name>
</gene>
<dbReference type="EMBL" id="JBICBT010000965">
    <property type="protein sequence ID" value="KAL3090448.1"/>
    <property type="molecule type" value="Genomic_DNA"/>
</dbReference>
<organism evidence="1 2">
    <name type="scientific">Heterodera trifolii</name>
    <dbReference type="NCBI Taxonomy" id="157864"/>
    <lineage>
        <taxon>Eukaryota</taxon>
        <taxon>Metazoa</taxon>
        <taxon>Ecdysozoa</taxon>
        <taxon>Nematoda</taxon>
        <taxon>Chromadorea</taxon>
        <taxon>Rhabditida</taxon>
        <taxon>Tylenchina</taxon>
        <taxon>Tylenchomorpha</taxon>
        <taxon>Tylenchoidea</taxon>
        <taxon>Heteroderidae</taxon>
        <taxon>Heteroderinae</taxon>
        <taxon>Heterodera</taxon>
    </lineage>
</organism>
<reference evidence="1 2" key="1">
    <citation type="submission" date="2024-10" db="EMBL/GenBank/DDBJ databases">
        <authorList>
            <person name="Kim D."/>
        </authorList>
    </citation>
    <scope>NUCLEOTIDE SEQUENCE [LARGE SCALE GENOMIC DNA]</scope>
    <source>
        <strain evidence="1">BH-2024</strain>
    </source>
</reference>
<sequence length="131" mass="14777">MTSAKFTAYRVPKFFIPGISIRLNIGPKCSTATGSNSEEIDAARYPVRPKLHLLAAHVVPFARTHLWWGLISEQGMEHMHRMCNNLVGRYAHLGTPEKVVEKLVKHTTLLNALHDRGVENNQENGSKYPNF</sequence>
<protein>
    <submittedName>
        <fullName evidence="1">Uncharacterized protein</fullName>
    </submittedName>
</protein>
<dbReference type="AlphaFoldDB" id="A0ABD2JIK3"/>
<comment type="caution">
    <text evidence="1">The sequence shown here is derived from an EMBL/GenBank/DDBJ whole genome shotgun (WGS) entry which is preliminary data.</text>
</comment>